<protein>
    <submittedName>
        <fullName evidence="2">Antitoxin component YwqK of the YwqJK toxin-antitoxin module</fullName>
    </submittedName>
</protein>
<dbReference type="RefSeq" id="WP_090840894.1">
    <property type="nucleotide sequence ID" value="NZ_FORM01000007.1"/>
</dbReference>
<proteinExistence type="predicted"/>
<reference evidence="3" key="1">
    <citation type="submission" date="2016-10" db="EMBL/GenBank/DDBJ databases">
        <authorList>
            <person name="Varghese N."/>
            <person name="Submissions S."/>
        </authorList>
    </citation>
    <scope>NUCLEOTIDE SEQUENCE [LARGE SCALE GENOMIC DNA]</scope>
    <source>
        <strain evidence="3">DSM 28881</strain>
    </source>
</reference>
<organism evidence="2 3">
    <name type="scientific">Olleya namhaensis</name>
    <dbReference type="NCBI Taxonomy" id="1144750"/>
    <lineage>
        <taxon>Bacteria</taxon>
        <taxon>Pseudomonadati</taxon>
        <taxon>Bacteroidota</taxon>
        <taxon>Flavobacteriia</taxon>
        <taxon>Flavobacteriales</taxon>
        <taxon>Flavobacteriaceae</taxon>
    </lineage>
</organism>
<dbReference type="AlphaFoldDB" id="A0A1I3R5N7"/>
<dbReference type="Gene3D" id="2.20.110.10">
    <property type="entry name" value="Histone H3 K4-specific methyltransferase SET7/9 N-terminal domain"/>
    <property type="match status" value="1"/>
</dbReference>
<dbReference type="Proteomes" id="UP000199559">
    <property type="component" value="Unassembled WGS sequence"/>
</dbReference>
<dbReference type="EMBL" id="FORM01000007">
    <property type="protein sequence ID" value="SFJ41350.1"/>
    <property type="molecule type" value="Genomic_DNA"/>
</dbReference>
<dbReference type="STRING" id="1144750.SAMN05443431_107118"/>
<feature type="chain" id="PRO_5011699036" evidence="1">
    <location>
        <begin position="21"/>
        <end position="919"/>
    </location>
</feature>
<sequence length="919" mass="105415">MKKIVILVLICFGFLTNNFAQQDTIYFDANWHKTVKDSADFYRPMPLTKVGDLYLVKDYHINGNVQMEGYYSNLEKEELEGKAIWYYSSGKRSQVLHYKNAKRNGEALNFSKKGFLRAKGLYKDDNYWSGTFIDDCCFNGYIPKYKAGKKIGQLLFHADSDQIAVKYDFKNDSLVIANHFNTKGENIDSLKSINHQPKDGLLASYNLNNEDDVLSFSHYSHYKNGKDNGEEATYNKQGELLAIGISKNHEPISGTFYRYNSVQNYVNGKLEGPEIGYTNGLRQLTKGVNKDNAHWQGQFIEYYENRIYSYNKGVLEGKQTFYFSGDYKTIKAYHHILSNKKEGESAYYNKEGLELAKGLYKDGQPWDGTFFDTGTNIKSSYKKGLKHGLFIQYNRSGQIITKQEYEDDKLTGQVISSGYFTDKKCECIYKSGNPYSGIVCKKYTILHYKNGAIIKQENYESDYQTNTILFRNATTYNADGLVIATTNIKHGESYTLTFKDEAPYSGVYIGYNDETITYKKGEKHGPFSKLENDNRYLAINGNYKNGLWDGMITFKDDDLLLQPSDINSKNEYTCSYKKGKPIAGTAVKNKVITRYKNGLKQGLEQTLEYGKLSSDIIKTTAYDKGVPLTDTWHNLLNRQGTDFKGFYKNGKPFNGGFYSKSSVIWSSIYYKNGDITSQIQGYVDYPEVYNDSLTYKFGKPYQGQLITFDNDNIHKHIFNQGKLIKTIVTDDNDIYRVRNTIKYTATGYVITDKDSDLVMGQLTYLNDSKTKAKLVFSPELKEYNGSVTFHNNKITTIDVTFYDGGHQMDYALVNQQLVITAKSKNTMFKIYPTFSHIETFTYKDFLDIENLFVADGIVVMDAYIDNIKVASGVLKDRQMFDGIHIRTYNNTYNYYKMNKGERVDKKVNLSKEALLKILK</sequence>
<dbReference type="SUPFAM" id="SSF82185">
    <property type="entry name" value="Histone H3 K4-specific methyltransferase SET7/9 N-terminal domain"/>
    <property type="match status" value="2"/>
</dbReference>
<evidence type="ECO:0000313" key="2">
    <source>
        <dbReference type="EMBL" id="SFJ41350.1"/>
    </source>
</evidence>
<keyword evidence="3" id="KW-1185">Reference proteome</keyword>
<accession>A0A1I3R5N7</accession>
<evidence type="ECO:0000256" key="1">
    <source>
        <dbReference type="SAM" id="SignalP"/>
    </source>
</evidence>
<name>A0A1I3R5N7_9FLAO</name>
<keyword evidence="1" id="KW-0732">Signal</keyword>
<evidence type="ECO:0000313" key="3">
    <source>
        <dbReference type="Proteomes" id="UP000199559"/>
    </source>
</evidence>
<gene>
    <name evidence="2" type="ORF">SAMN05443431_107118</name>
</gene>
<dbReference type="Gene3D" id="3.90.930.1">
    <property type="match status" value="1"/>
</dbReference>
<feature type="signal peptide" evidence="1">
    <location>
        <begin position="1"/>
        <end position="20"/>
    </location>
</feature>